<keyword evidence="2" id="KW-1185">Reference proteome</keyword>
<sequence length="640" mass="72577">MGNSTFRLGPNYNFMNPNVQALAFTMAPAQATTPAFSTTHFQHGGSFLFQHQTSLTYDQPPQQPRFPPGNLALPAGIQTSFPQQSPEISELTRTWDSWVYGNMLVDWYPTAAPERIKYSEIMLNAFKVRKAADLAQYKNSLKAGLTALLAHKPVDVGPEDTLANLSELTEQVRQRIQAATGGQPLDHQNIADIPEAVLNSIVSERCARYGEVMLPLTVTFGPVRYTKAMVVSMGKRQLLDERCRFRYEGQVPRPQREYRARLAVVRNTVFHMLARLLAFVHPGLENILPVMQEARTESIHTLRQCYESAFPSPYQPSQELRDFITAKVMETEATVELAWLLVQVDQDTHTVDDHAFTAILTKLTQKPLRDLANCYHHRQKTAAEKILFEECEYNDRVAVYKNGKSYLDFVNKWYPEARQDPLVNLYSGPRIAEELFQTNLERIYQLVAPKFPVLAPTPPISATPSIEVRLVEALLPVTAAQPPVTPESAPELVAALNPRLRGVLASAPLQRAWGSASTVAASTIALTRSFTTTNSLQKKKKKDNKPKWLRHWTIHRAWLLHQRHVREARQKELMRMQQGMFEACEELRKTSGPGLRPEGYLYRVGMEKKGVYGPKGIPIEYARLQTDTPAREAWNHNWTR</sequence>
<dbReference type="PANTHER" id="PTHR39150:SF1">
    <property type="entry name" value="LARGE RIBOSOMAL SUBUNIT PROTEIN ML40"/>
    <property type="match status" value="1"/>
</dbReference>
<comment type="caution">
    <text evidence="1">The sequence shown here is derived from an EMBL/GenBank/DDBJ whole genome shotgun (WGS) entry which is preliminary data.</text>
</comment>
<reference evidence="1" key="1">
    <citation type="submission" date="2022-11" db="EMBL/GenBank/DDBJ databases">
        <authorList>
            <person name="Scott C."/>
            <person name="Bruce N."/>
        </authorList>
    </citation>
    <scope>NUCLEOTIDE SEQUENCE</scope>
</reference>
<protein>
    <submittedName>
        <fullName evidence="1">Uncharacterized protein</fullName>
    </submittedName>
</protein>
<dbReference type="EMBL" id="CALLCH030000003">
    <property type="protein sequence ID" value="CAI4211954.1"/>
    <property type="molecule type" value="Genomic_DNA"/>
</dbReference>
<dbReference type="OrthoDB" id="2098203at2759"/>
<dbReference type="Proteomes" id="UP000838763">
    <property type="component" value="Unassembled WGS sequence"/>
</dbReference>
<evidence type="ECO:0000313" key="2">
    <source>
        <dbReference type="Proteomes" id="UP000838763"/>
    </source>
</evidence>
<evidence type="ECO:0000313" key="1">
    <source>
        <dbReference type="EMBL" id="CAI4211954.1"/>
    </source>
</evidence>
<dbReference type="Gene3D" id="6.10.250.3440">
    <property type="match status" value="1"/>
</dbReference>
<dbReference type="AlphaFoldDB" id="A0A9P1GWF0"/>
<dbReference type="GO" id="GO:0032543">
    <property type="term" value="P:mitochondrial translation"/>
    <property type="evidence" value="ECO:0007669"/>
    <property type="project" value="InterPro"/>
</dbReference>
<gene>
    <name evidence="1" type="ORF">PPNO1_LOCUS1725</name>
</gene>
<proteinExistence type="predicted"/>
<dbReference type="InterPro" id="IPR042831">
    <property type="entry name" value="Ribosomal_mL40_fung"/>
</dbReference>
<name>A0A9P1GWF0_9PEZI</name>
<accession>A0A9P1GWF0</accession>
<dbReference type="GO" id="GO:0005739">
    <property type="term" value="C:mitochondrion"/>
    <property type="evidence" value="ECO:0007669"/>
    <property type="project" value="GOC"/>
</dbReference>
<organism evidence="1 2">
    <name type="scientific">Parascedosporium putredinis</name>
    <dbReference type="NCBI Taxonomy" id="1442378"/>
    <lineage>
        <taxon>Eukaryota</taxon>
        <taxon>Fungi</taxon>
        <taxon>Dikarya</taxon>
        <taxon>Ascomycota</taxon>
        <taxon>Pezizomycotina</taxon>
        <taxon>Sordariomycetes</taxon>
        <taxon>Hypocreomycetidae</taxon>
        <taxon>Microascales</taxon>
        <taxon>Microascaceae</taxon>
        <taxon>Parascedosporium</taxon>
    </lineage>
</organism>
<dbReference type="GO" id="GO:0003735">
    <property type="term" value="F:structural constituent of ribosome"/>
    <property type="evidence" value="ECO:0007669"/>
    <property type="project" value="InterPro"/>
</dbReference>
<dbReference type="PANTHER" id="PTHR39150">
    <property type="entry name" value="54S RIBOSOMAL PROTEIN L28, MITOCHONDRIAL"/>
    <property type="match status" value="1"/>
</dbReference>